<keyword evidence="1" id="KW-0285">Flavoprotein</keyword>
<feature type="domain" description="FAD-binding" evidence="4">
    <location>
        <begin position="26"/>
        <end position="94"/>
    </location>
</feature>
<protein>
    <recommendedName>
        <fullName evidence="4">FAD-binding domain-containing protein</fullName>
    </recommendedName>
</protein>
<keyword evidence="3" id="KW-0560">Oxidoreductase</keyword>
<reference evidence="5 6" key="1">
    <citation type="submission" date="2020-01" db="EMBL/GenBank/DDBJ databases">
        <authorList>
            <person name="Gupta K D."/>
        </authorList>
    </citation>
    <scope>NUCLEOTIDE SEQUENCE [LARGE SCALE GENOMIC DNA]</scope>
</reference>
<dbReference type="OrthoDB" id="417877at2759"/>
<dbReference type="GO" id="GO:0016491">
    <property type="term" value="F:oxidoreductase activity"/>
    <property type="evidence" value="ECO:0007669"/>
    <property type="project" value="UniProtKB-KW"/>
</dbReference>
<dbReference type="SUPFAM" id="SSF51905">
    <property type="entry name" value="FAD/NAD(P)-binding domain"/>
    <property type="match status" value="1"/>
</dbReference>
<dbReference type="InterPro" id="IPR036188">
    <property type="entry name" value="FAD/NAD-bd_sf"/>
</dbReference>
<dbReference type="PANTHER" id="PTHR46720:SF3">
    <property type="entry name" value="FAD-BINDING DOMAIN-CONTAINING PROTEIN-RELATED"/>
    <property type="match status" value="1"/>
</dbReference>
<proteinExistence type="predicted"/>
<dbReference type="Proteomes" id="UP000467700">
    <property type="component" value="Unassembled WGS sequence"/>
</dbReference>
<dbReference type="EMBL" id="CACVBS010000090">
    <property type="protein sequence ID" value="CAA7270537.1"/>
    <property type="molecule type" value="Genomic_DNA"/>
</dbReference>
<accession>A0A8S0WT51</accession>
<dbReference type="GO" id="GO:0071949">
    <property type="term" value="F:FAD binding"/>
    <property type="evidence" value="ECO:0007669"/>
    <property type="project" value="InterPro"/>
</dbReference>
<evidence type="ECO:0000313" key="5">
    <source>
        <dbReference type="EMBL" id="CAA7270537.1"/>
    </source>
</evidence>
<dbReference type="Gene3D" id="3.50.50.60">
    <property type="entry name" value="FAD/NAD(P)-binding domain"/>
    <property type="match status" value="1"/>
</dbReference>
<keyword evidence="2" id="KW-0274">FAD</keyword>
<gene>
    <name evidence="5" type="ORF">AAE3_LOCUS12599</name>
</gene>
<organism evidence="5 6">
    <name type="scientific">Cyclocybe aegerita</name>
    <name type="common">Black poplar mushroom</name>
    <name type="synonym">Agrocybe aegerita</name>
    <dbReference type="NCBI Taxonomy" id="1973307"/>
    <lineage>
        <taxon>Eukaryota</taxon>
        <taxon>Fungi</taxon>
        <taxon>Dikarya</taxon>
        <taxon>Basidiomycota</taxon>
        <taxon>Agaricomycotina</taxon>
        <taxon>Agaricomycetes</taxon>
        <taxon>Agaricomycetidae</taxon>
        <taxon>Agaricales</taxon>
        <taxon>Agaricineae</taxon>
        <taxon>Bolbitiaceae</taxon>
        <taxon>Cyclocybe</taxon>
    </lineage>
</organism>
<dbReference type="GO" id="GO:0044550">
    <property type="term" value="P:secondary metabolite biosynthetic process"/>
    <property type="evidence" value="ECO:0007669"/>
    <property type="project" value="TreeGrafter"/>
</dbReference>
<dbReference type="Pfam" id="PF01494">
    <property type="entry name" value="FAD_binding_3"/>
    <property type="match status" value="1"/>
</dbReference>
<name>A0A8S0WT51_CYCAE</name>
<sequence>MANSEKSFGASTNRRSGLSLEPLELFSSGCIILAGDAAHAMTPHQGSGAGQAVEDACVLAVLLCYKLCNKSNLSLIGKVYDQIRRPVANQVLAASCISGKLCGLVAPGFEDVEEGNAHVSFEKLTKLIDDFGKGMEWVWKESAEDDKRRAIEMLESLGTG</sequence>
<keyword evidence="6" id="KW-1185">Reference proteome</keyword>
<evidence type="ECO:0000313" key="6">
    <source>
        <dbReference type="Proteomes" id="UP000467700"/>
    </source>
</evidence>
<evidence type="ECO:0000256" key="3">
    <source>
        <dbReference type="ARBA" id="ARBA00023002"/>
    </source>
</evidence>
<evidence type="ECO:0000256" key="2">
    <source>
        <dbReference type="ARBA" id="ARBA00022827"/>
    </source>
</evidence>
<evidence type="ECO:0000259" key="4">
    <source>
        <dbReference type="Pfam" id="PF01494"/>
    </source>
</evidence>
<dbReference type="AlphaFoldDB" id="A0A8S0WT51"/>
<evidence type="ECO:0000256" key="1">
    <source>
        <dbReference type="ARBA" id="ARBA00022630"/>
    </source>
</evidence>
<dbReference type="InterPro" id="IPR002938">
    <property type="entry name" value="FAD-bd"/>
</dbReference>
<comment type="caution">
    <text evidence="5">The sequence shown here is derived from an EMBL/GenBank/DDBJ whole genome shotgun (WGS) entry which is preliminary data.</text>
</comment>
<dbReference type="InterPro" id="IPR051104">
    <property type="entry name" value="FAD_monoxygenase"/>
</dbReference>
<dbReference type="PANTHER" id="PTHR46720">
    <property type="entry name" value="HYDROXYLASE, PUTATIVE (AFU_ORTHOLOGUE AFUA_3G01460)-RELATED"/>
    <property type="match status" value="1"/>
</dbReference>
<dbReference type="PRINTS" id="PR00420">
    <property type="entry name" value="RNGMNOXGNASE"/>
</dbReference>